<keyword evidence="3" id="KW-1185">Reference proteome</keyword>
<evidence type="ECO:0000256" key="1">
    <source>
        <dbReference type="SAM" id="MobiDB-lite"/>
    </source>
</evidence>
<dbReference type="OrthoDB" id="197967at2759"/>
<protein>
    <recommendedName>
        <fullName evidence="4">Protein FRA10AC1</fullName>
    </recommendedName>
</protein>
<feature type="compositionally biased region" description="Basic and acidic residues" evidence="1">
    <location>
        <begin position="229"/>
        <end position="245"/>
    </location>
</feature>
<gene>
    <name evidence="2" type="ORF">AMATHDRAFT_55595</name>
</gene>
<sequence>MPPYPQPGASTSSAPPIGVTEFEILKASHKCVRDDGDDPEKEPDRDKTSAKSWDQLLAEKYYASLFREFAVCDLKHFKSGNFALRWRTEDEVLSGAGETTCGNTRCEHHHPTTPAYALDSDSEQPPSNGPPLTKLELPFAYVEHNQQKSALVKVVLCERCVRKLMWKRNKEKKTEMDTEAETERGEEVKAGIPKGKGKSKGEHEEDRSGFGKRSREHDWPKEHYKRPRRDQNEDEYKINDSNKRDKDRRKYRHQHRSPHSRSPPRRHSHPGSGA</sequence>
<name>A0A2A9NRG7_9AGAR</name>
<feature type="compositionally biased region" description="Basic and acidic residues" evidence="1">
    <location>
        <begin position="199"/>
        <end position="222"/>
    </location>
</feature>
<dbReference type="InterPro" id="IPR019129">
    <property type="entry name" value="Folate-sensitive_fs_Fra10Ac1"/>
</dbReference>
<feature type="non-terminal residue" evidence="2">
    <location>
        <position position="274"/>
    </location>
</feature>
<feature type="compositionally biased region" description="Basic and acidic residues" evidence="1">
    <location>
        <begin position="172"/>
        <end position="189"/>
    </location>
</feature>
<feature type="region of interest" description="Disordered" evidence="1">
    <location>
        <begin position="170"/>
        <end position="274"/>
    </location>
</feature>
<feature type="region of interest" description="Disordered" evidence="1">
    <location>
        <begin position="29"/>
        <end position="50"/>
    </location>
</feature>
<accession>A0A2A9NRG7</accession>
<dbReference type="Proteomes" id="UP000242287">
    <property type="component" value="Unassembled WGS sequence"/>
</dbReference>
<feature type="compositionally biased region" description="Basic residues" evidence="1">
    <location>
        <begin position="246"/>
        <end position="274"/>
    </location>
</feature>
<feature type="region of interest" description="Disordered" evidence="1">
    <location>
        <begin position="104"/>
        <end position="132"/>
    </location>
</feature>
<evidence type="ECO:0000313" key="3">
    <source>
        <dbReference type="Proteomes" id="UP000242287"/>
    </source>
</evidence>
<reference evidence="2 3" key="1">
    <citation type="submission" date="2014-02" db="EMBL/GenBank/DDBJ databases">
        <title>Transposable element dynamics among asymbiotic and ectomycorrhizal Amanita fungi.</title>
        <authorList>
            <consortium name="DOE Joint Genome Institute"/>
            <person name="Hess J."/>
            <person name="Skrede I."/>
            <person name="Wolfe B."/>
            <person name="LaButti K."/>
            <person name="Ohm R.A."/>
            <person name="Grigoriev I.V."/>
            <person name="Pringle A."/>
        </authorList>
    </citation>
    <scope>NUCLEOTIDE SEQUENCE [LARGE SCALE GENOMIC DNA]</scope>
    <source>
        <strain evidence="2 3">SKay4041</strain>
    </source>
</reference>
<organism evidence="2 3">
    <name type="scientific">Amanita thiersii Skay4041</name>
    <dbReference type="NCBI Taxonomy" id="703135"/>
    <lineage>
        <taxon>Eukaryota</taxon>
        <taxon>Fungi</taxon>
        <taxon>Dikarya</taxon>
        <taxon>Basidiomycota</taxon>
        <taxon>Agaricomycotina</taxon>
        <taxon>Agaricomycetes</taxon>
        <taxon>Agaricomycetidae</taxon>
        <taxon>Agaricales</taxon>
        <taxon>Pluteineae</taxon>
        <taxon>Amanitaceae</taxon>
        <taxon>Amanita</taxon>
    </lineage>
</organism>
<dbReference type="STRING" id="703135.A0A2A9NRG7"/>
<proteinExistence type="predicted"/>
<dbReference type="Pfam" id="PF09725">
    <property type="entry name" value="Fra10Ac1"/>
    <property type="match status" value="1"/>
</dbReference>
<dbReference type="AlphaFoldDB" id="A0A2A9NRG7"/>
<dbReference type="EMBL" id="KZ301975">
    <property type="protein sequence ID" value="PFH53139.1"/>
    <property type="molecule type" value="Genomic_DNA"/>
</dbReference>
<evidence type="ECO:0000313" key="2">
    <source>
        <dbReference type="EMBL" id="PFH53139.1"/>
    </source>
</evidence>
<evidence type="ECO:0008006" key="4">
    <source>
        <dbReference type="Google" id="ProtNLM"/>
    </source>
</evidence>